<dbReference type="InterPro" id="IPR050106">
    <property type="entry name" value="HistidinolP_aminotransfase"/>
</dbReference>
<comment type="similarity">
    <text evidence="3 9">Belongs to the class-II pyridoxal-phosphate-dependent aminotransferase family. Histidinol-phosphate aminotransferase subfamily.</text>
</comment>
<dbReference type="STRING" id="1280953.HOC_17169"/>
<dbReference type="HAMAP" id="MF_01023">
    <property type="entry name" value="HisC_aminotrans_2"/>
    <property type="match status" value="1"/>
</dbReference>
<name>A0A059G2X3_9PROT</name>
<comment type="pathway">
    <text evidence="2 9">Amino-acid biosynthesis; L-histidine biosynthesis; L-histidine from 5-phospho-alpha-D-ribose 1-diphosphate: step 7/9.</text>
</comment>
<protein>
    <recommendedName>
        <fullName evidence="9">Histidinol-phosphate aminotransferase</fullName>
        <ecNumber evidence="9">2.6.1.9</ecNumber>
    </recommendedName>
    <alternativeName>
        <fullName evidence="9">Imidazole acetol-phosphate transaminase</fullName>
    </alternativeName>
</protein>
<dbReference type="InterPro" id="IPR004839">
    <property type="entry name" value="Aminotransferase_I/II_large"/>
</dbReference>
<dbReference type="PATRIC" id="fig|1280953.3.peg.3440"/>
<keyword evidence="12" id="KW-1185">Reference proteome</keyword>
<evidence type="ECO:0000256" key="5">
    <source>
        <dbReference type="ARBA" id="ARBA00022576"/>
    </source>
</evidence>
<dbReference type="AlphaFoldDB" id="A0A059G2X3"/>
<dbReference type="InterPro" id="IPR015422">
    <property type="entry name" value="PyrdxlP-dep_Trfase_small"/>
</dbReference>
<organism evidence="11 12">
    <name type="scientific">Hyphomonas oceanitis SCH89</name>
    <dbReference type="NCBI Taxonomy" id="1280953"/>
    <lineage>
        <taxon>Bacteria</taxon>
        <taxon>Pseudomonadati</taxon>
        <taxon>Pseudomonadota</taxon>
        <taxon>Alphaproteobacteria</taxon>
        <taxon>Hyphomonadales</taxon>
        <taxon>Hyphomonadaceae</taxon>
        <taxon>Hyphomonas</taxon>
    </lineage>
</organism>
<dbReference type="SUPFAM" id="SSF53383">
    <property type="entry name" value="PLP-dependent transferases"/>
    <property type="match status" value="1"/>
</dbReference>
<gene>
    <name evidence="9" type="primary">hisC</name>
    <name evidence="11" type="ORF">HOC_17169</name>
</gene>
<dbReference type="Proteomes" id="UP000024942">
    <property type="component" value="Unassembled WGS sequence"/>
</dbReference>
<dbReference type="Gene3D" id="3.40.640.10">
    <property type="entry name" value="Type I PLP-dependent aspartate aminotransferase-like (Major domain)"/>
    <property type="match status" value="1"/>
</dbReference>
<evidence type="ECO:0000256" key="6">
    <source>
        <dbReference type="ARBA" id="ARBA00022679"/>
    </source>
</evidence>
<evidence type="ECO:0000259" key="10">
    <source>
        <dbReference type="Pfam" id="PF00155"/>
    </source>
</evidence>
<evidence type="ECO:0000256" key="7">
    <source>
        <dbReference type="ARBA" id="ARBA00022898"/>
    </source>
</evidence>
<keyword evidence="9" id="KW-0368">Histidine biosynthesis</keyword>
<keyword evidence="7 9" id="KW-0663">Pyridoxal phosphate</keyword>
<sequence length="363" mass="38684">MTDIRPLPHVLNIKPYVPGGKLAGAKGRVAMLASNENPFGPSPKAIDAMREAAGSVHVYPDPGYGALREAIAAATGIADPNRIAVSSGSDEIIHLLTQCYAGPGDEILQTEHAFSMYAVSAMSHGATCISVPETDLTAGANAILGGVSERTKILFLANPNNPTGTMMTVEALTALQDALPPHVLFVIDGAYAEYVSPEYEAAIRDLVDRRSNTVMMRTFSKIHGLAAARLGWAYLPQQVSEVFQRIRGPFNVNGLAVAAGMASIGDTEFLTKSREHNTLWRAKLTEALKAMRLPTPQSHANFVIPDFGTAERAAAANEWLKARDILVRAVGGYGLPTRLRISVGSAEDNEAVLAALKDFTASH</sequence>
<comment type="caution">
    <text evidence="11">The sequence shown here is derived from an EMBL/GenBank/DDBJ whole genome shotgun (WGS) entry which is preliminary data.</text>
</comment>
<evidence type="ECO:0000313" key="12">
    <source>
        <dbReference type="Proteomes" id="UP000024942"/>
    </source>
</evidence>
<evidence type="ECO:0000256" key="9">
    <source>
        <dbReference type="HAMAP-Rule" id="MF_01023"/>
    </source>
</evidence>
<comment type="catalytic activity">
    <reaction evidence="8 9">
        <text>L-histidinol phosphate + 2-oxoglutarate = 3-(imidazol-4-yl)-2-oxopropyl phosphate + L-glutamate</text>
        <dbReference type="Rhea" id="RHEA:23744"/>
        <dbReference type="ChEBI" id="CHEBI:16810"/>
        <dbReference type="ChEBI" id="CHEBI:29985"/>
        <dbReference type="ChEBI" id="CHEBI:57766"/>
        <dbReference type="ChEBI" id="CHEBI:57980"/>
        <dbReference type="EC" id="2.6.1.9"/>
    </reaction>
</comment>
<evidence type="ECO:0000313" key="11">
    <source>
        <dbReference type="EMBL" id="KDA01084.1"/>
    </source>
</evidence>
<feature type="modified residue" description="N6-(pyridoxal phosphate)lysine" evidence="9">
    <location>
        <position position="221"/>
    </location>
</feature>
<comment type="cofactor">
    <cofactor evidence="1 9">
        <name>pyridoxal 5'-phosphate</name>
        <dbReference type="ChEBI" id="CHEBI:597326"/>
    </cofactor>
</comment>
<comment type="subunit">
    <text evidence="4 9">Homodimer.</text>
</comment>
<evidence type="ECO:0000256" key="4">
    <source>
        <dbReference type="ARBA" id="ARBA00011738"/>
    </source>
</evidence>
<dbReference type="EMBL" id="ARYL01000036">
    <property type="protein sequence ID" value="KDA01084.1"/>
    <property type="molecule type" value="Genomic_DNA"/>
</dbReference>
<reference evidence="11 12" key="1">
    <citation type="journal article" date="2014" name="Antonie Van Leeuwenhoek">
        <title>Hyphomonas beringensis sp. nov. and Hyphomonas chukchiensis sp. nov., isolated from surface seawater of the Bering Sea and Chukchi Sea.</title>
        <authorList>
            <person name="Li C."/>
            <person name="Lai Q."/>
            <person name="Li G."/>
            <person name="Dong C."/>
            <person name="Wang J."/>
            <person name="Liao Y."/>
            <person name="Shao Z."/>
        </authorList>
    </citation>
    <scope>NUCLEOTIDE SEQUENCE [LARGE SCALE GENOMIC DNA]</scope>
    <source>
        <strain evidence="11 12">SCH89</strain>
    </source>
</reference>
<dbReference type="InterPro" id="IPR005861">
    <property type="entry name" value="HisP_aminotrans"/>
</dbReference>
<accession>A0A059G2X3</accession>
<dbReference type="Pfam" id="PF00155">
    <property type="entry name" value="Aminotran_1_2"/>
    <property type="match status" value="1"/>
</dbReference>
<keyword evidence="6 9" id="KW-0808">Transferase</keyword>
<dbReference type="OrthoDB" id="9809616at2"/>
<dbReference type="UniPathway" id="UPA00031">
    <property type="reaction ID" value="UER00012"/>
</dbReference>
<dbReference type="Gene3D" id="3.90.1150.10">
    <property type="entry name" value="Aspartate Aminotransferase, domain 1"/>
    <property type="match status" value="1"/>
</dbReference>
<dbReference type="InterPro" id="IPR015421">
    <property type="entry name" value="PyrdxlP-dep_Trfase_major"/>
</dbReference>
<dbReference type="RefSeq" id="WP_035540834.1">
    <property type="nucleotide sequence ID" value="NZ_ARYL01000036.1"/>
</dbReference>
<proteinExistence type="inferred from homology"/>
<dbReference type="GO" id="GO:0000105">
    <property type="term" value="P:L-histidine biosynthetic process"/>
    <property type="evidence" value="ECO:0007669"/>
    <property type="project" value="UniProtKB-UniRule"/>
</dbReference>
<keyword evidence="5 9" id="KW-0032">Aminotransferase</keyword>
<keyword evidence="9" id="KW-0028">Amino-acid biosynthesis</keyword>
<evidence type="ECO:0000256" key="3">
    <source>
        <dbReference type="ARBA" id="ARBA00007970"/>
    </source>
</evidence>
<dbReference type="CDD" id="cd00609">
    <property type="entry name" value="AAT_like"/>
    <property type="match status" value="1"/>
</dbReference>
<dbReference type="PANTHER" id="PTHR43643">
    <property type="entry name" value="HISTIDINOL-PHOSPHATE AMINOTRANSFERASE 2"/>
    <property type="match status" value="1"/>
</dbReference>
<dbReference type="PANTHER" id="PTHR43643:SF3">
    <property type="entry name" value="HISTIDINOL-PHOSPHATE AMINOTRANSFERASE"/>
    <property type="match status" value="1"/>
</dbReference>
<dbReference type="EC" id="2.6.1.9" evidence="9"/>
<dbReference type="eggNOG" id="COG0079">
    <property type="taxonomic scope" value="Bacteria"/>
</dbReference>
<dbReference type="NCBIfam" id="TIGR01141">
    <property type="entry name" value="hisC"/>
    <property type="match status" value="1"/>
</dbReference>
<dbReference type="GO" id="GO:0004400">
    <property type="term" value="F:histidinol-phosphate transaminase activity"/>
    <property type="evidence" value="ECO:0007669"/>
    <property type="project" value="UniProtKB-UniRule"/>
</dbReference>
<feature type="domain" description="Aminotransferase class I/classII large" evidence="10">
    <location>
        <begin position="32"/>
        <end position="356"/>
    </location>
</feature>
<evidence type="ECO:0000256" key="2">
    <source>
        <dbReference type="ARBA" id="ARBA00005011"/>
    </source>
</evidence>
<evidence type="ECO:0000256" key="1">
    <source>
        <dbReference type="ARBA" id="ARBA00001933"/>
    </source>
</evidence>
<evidence type="ECO:0000256" key="8">
    <source>
        <dbReference type="ARBA" id="ARBA00047481"/>
    </source>
</evidence>
<dbReference type="GO" id="GO:0030170">
    <property type="term" value="F:pyridoxal phosphate binding"/>
    <property type="evidence" value="ECO:0007669"/>
    <property type="project" value="InterPro"/>
</dbReference>
<dbReference type="InterPro" id="IPR015424">
    <property type="entry name" value="PyrdxlP-dep_Trfase"/>
</dbReference>